<keyword evidence="1" id="KW-0812">Transmembrane</keyword>
<evidence type="ECO:0000256" key="1">
    <source>
        <dbReference type="SAM" id="Phobius"/>
    </source>
</evidence>
<accession>A0A9N9DE08</accession>
<gene>
    <name evidence="2" type="ORF">FCALED_LOCUS10114</name>
</gene>
<proteinExistence type="predicted"/>
<reference evidence="2" key="1">
    <citation type="submission" date="2021-06" db="EMBL/GenBank/DDBJ databases">
        <authorList>
            <person name="Kallberg Y."/>
            <person name="Tangrot J."/>
            <person name="Rosling A."/>
        </authorList>
    </citation>
    <scope>NUCLEOTIDE SEQUENCE</scope>
    <source>
        <strain evidence="2">UK204</strain>
    </source>
</reference>
<keyword evidence="1" id="KW-1133">Transmembrane helix</keyword>
<evidence type="ECO:0000313" key="3">
    <source>
        <dbReference type="Proteomes" id="UP000789570"/>
    </source>
</evidence>
<dbReference type="EMBL" id="CAJVPQ010003583">
    <property type="protein sequence ID" value="CAG8631989.1"/>
    <property type="molecule type" value="Genomic_DNA"/>
</dbReference>
<dbReference type="AlphaFoldDB" id="A0A9N9DE08"/>
<keyword evidence="3" id="KW-1185">Reference proteome</keyword>
<protein>
    <submittedName>
        <fullName evidence="2">9966_t:CDS:1</fullName>
    </submittedName>
</protein>
<sequence length="125" mass="14151">MCDINPSNTSKIIMKIHIFMLIIVILAFSNIAFSAPSSSEKHSSLVKRQEECTCAKEIFEEHRWWCCDSGMYSENDISELIASPISMLVLLEGKPNSLEIEVISVSQCSTLNHLQEEFIELKNVN</sequence>
<organism evidence="2 3">
    <name type="scientific">Funneliformis caledonium</name>
    <dbReference type="NCBI Taxonomy" id="1117310"/>
    <lineage>
        <taxon>Eukaryota</taxon>
        <taxon>Fungi</taxon>
        <taxon>Fungi incertae sedis</taxon>
        <taxon>Mucoromycota</taxon>
        <taxon>Glomeromycotina</taxon>
        <taxon>Glomeromycetes</taxon>
        <taxon>Glomerales</taxon>
        <taxon>Glomeraceae</taxon>
        <taxon>Funneliformis</taxon>
    </lineage>
</organism>
<keyword evidence="1" id="KW-0472">Membrane</keyword>
<evidence type="ECO:0000313" key="2">
    <source>
        <dbReference type="EMBL" id="CAG8631989.1"/>
    </source>
</evidence>
<dbReference type="Proteomes" id="UP000789570">
    <property type="component" value="Unassembled WGS sequence"/>
</dbReference>
<name>A0A9N9DE08_9GLOM</name>
<feature type="transmembrane region" description="Helical" evidence="1">
    <location>
        <begin position="12"/>
        <end position="33"/>
    </location>
</feature>
<comment type="caution">
    <text evidence="2">The sequence shown here is derived from an EMBL/GenBank/DDBJ whole genome shotgun (WGS) entry which is preliminary data.</text>
</comment>